<dbReference type="InterPro" id="IPR006311">
    <property type="entry name" value="TAT_signal"/>
</dbReference>
<gene>
    <name evidence="2" type="ORF">KDL01_25480</name>
</gene>
<dbReference type="PANTHER" id="PTHR30290">
    <property type="entry name" value="PERIPLASMIC BINDING COMPONENT OF ABC TRANSPORTER"/>
    <property type="match status" value="1"/>
</dbReference>
<proteinExistence type="predicted"/>
<dbReference type="InterPro" id="IPR039424">
    <property type="entry name" value="SBP_5"/>
</dbReference>
<evidence type="ECO:0000313" key="3">
    <source>
        <dbReference type="Proteomes" id="UP000675781"/>
    </source>
</evidence>
<dbReference type="PIRSF" id="PIRSF002741">
    <property type="entry name" value="MppA"/>
    <property type="match status" value="1"/>
</dbReference>
<evidence type="ECO:0000313" key="2">
    <source>
        <dbReference type="EMBL" id="MBR7836657.1"/>
    </source>
</evidence>
<dbReference type="GO" id="GO:0015833">
    <property type="term" value="P:peptide transport"/>
    <property type="evidence" value="ECO:0007669"/>
    <property type="project" value="TreeGrafter"/>
</dbReference>
<protein>
    <submittedName>
        <fullName evidence="2">ABC transporter substrate-binding protein</fullName>
    </submittedName>
</protein>
<evidence type="ECO:0000259" key="1">
    <source>
        <dbReference type="Pfam" id="PF00496"/>
    </source>
</evidence>
<feature type="domain" description="Solute-binding protein family 5" evidence="1">
    <location>
        <begin position="89"/>
        <end position="403"/>
    </location>
</feature>
<dbReference type="GO" id="GO:0043190">
    <property type="term" value="C:ATP-binding cassette (ABC) transporter complex"/>
    <property type="evidence" value="ECO:0007669"/>
    <property type="project" value="InterPro"/>
</dbReference>
<accession>A0A941ERH1</accession>
<reference evidence="2" key="1">
    <citation type="submission" date="2021-04" db="EMBL/GenBank/DDBJ databases">
        <title>Genome based classification of Actinospica acidithermotolerans sp. nov., an actinobacterium isolated from an Indonesian hot spring.</title>
        <authorList>
            <person name="Kusuma A.B."/>
            <person name="Putra K.E."/>
            <person name="Nafisah S."/>
            <person name="Loh J."/>
            <person name="Nouioui I."/>
            <person name="Goodfellow M."/>
        </authorList>
    </citation>
    <scope>NUCLEOTIDE SEQUENCE</scope>
    <source>
        <strain evidence="2">CSCA 57</strain>
    </source>
</reference>
<dbReference type="RefSeq" id="WP_212531131.1">
    <property type="nucleotide sequence ID" value="NZ_JAGSOG010000153.1"/>
</dbReference>
<comment type="caution">
    <text evidence="2">The sequence shown here is derived from an EMBL/GenBank/DDBJ whole genome shotgun (WGS) entry which is preliminary data.</text>
</comment>
<organism evidence="2 3">
    <name type="scientific">Actinospica durhamensis</name>
    <dbReference type="NCBI Taxonomy" id="1508375"/>
    <lineage>
        <taxon>Bacteria</taxon>
        <taxon>Bacillati</taxon>
        <taxon>Actinomycetota</taxon>
        <taxon>Actinomycetes</taxon>
        <taxon>Catenulisporales</taxon>
        <taxon>Actinospicaceae</taxon>
        <taxon>Actinospica</taxon>
    </lineage>
</organism>
<dbReference type="Proteomes" id="UP000675781">
    <property type="component" value="Unassembled WGS sequence"/>
</dbReference>
<dbReference type="PROSITE" id="PS51257">
    <property type="entry name" value="PROKAR_LIPOPROTEIN"/>
    <property type="match status" value="1"/>
</dbReference>
<dbReference type="InterPro" id="IPR030678">
    <property type="entry name" value="Peptide/Ni-bd"/>
</dbReference>
<dbReference type="Gene3D" id="3.40.190.10">
    <property type="entry name" value="Periplasmic binding protein-like II"/>
    <property type="match status" value="1"/>
</dbReference>
<dbReference type="Pfam" id="PF00496">
    <property type="entry name" value="SBP_bac_5"/>
    <property type="match status" value="1"/>
</dbReference>
<dbReference type="GO" id="GO:1904680">
    <property type="term" value="F:peptide transmembrane transporter activity"/>
    <property type="evidence" value="ECO:0007669"/>
    <property type="project" value="TreeGrafter"/>
</dbReference>
<dbReference type="InterPro" id="IPR000914">
    <property type="entry name" value="SBP_5_dom"/>
</dbReference>
<name>A0A941ERH1_9ACTN</name>
<dbReference type="SUPFAM" id="SSF53850">
    <property type="entry name" value="Periplasmic binding protein-like II"/>
    <property type="match status" value="1"/>
</dbReference>
<dbReference type="AlphaFoldDB" id="A0A941ERH1"/>
<dbReference type="EMBL" id="JAGSOG010000153">
    <property type="protein sequence ID" value="MBR7836657.1"/>
    <property type="molecule type" value="Genomic_DNA"/>
</dbReference>
<dbReference type="PROSITE" id="PS51318">
    <property type="entry name" value="TAT"/>
    <property type="match status" value="1"/>
</dbReference>
<dbReference type="Gene3D" id="3.90.76.10">
    <property type="entry name" value="Dipeptide-binding Protein, Domain 1"/>
    <property type="match status" value="1"/>
</dbReference>
<dbReference type="PANTHER" id="PTHR30290:SF65">
    <property type="entry name" value="MONOACYL PHOSPHATIDYLINOSITOL TETRAMANNOSIDE-BINDING PROTEIN LPQW-RELATED"/>
    <property type="match status" value="1"/>
</dbReference>
<sequence>MDNRISRRGALGLAAGVSVGGVLTLSGCGSSTDAADAAGGAGGVGGTVKWGWDLPTSWDPITSSAGWDVHALSLVYAGLTQEDKTGVAIPALASGWTYNAAGTEVTFTLRPGLKFSDGTTLDAAAVAKSLERSRTGAGSLVASQLISVASVTAQGTDKVVVTLTEPNFQIPTLFAGKTGMIVSPAAFEKDAAGLALKPVGAGPFQLTSYTQNASASLVRFAGFWNAAQIRIQDFQLYPLPDASTVVAGLESGQYNVASIPGSQVAAAKAAGLQVQVIDSLVVAVLDVNDAVAPFDDDNVVLALKYAVDRKALLQTAQFGYGDVAYQPFPKGYVGYNDAIGDIYALNQAKAKQLLAASKYGPNPTVTISTAAAAGVPEQLQAQLQAVGFNASIKVIPEAQFTELVYIQHEEQLTVDAFAGRDSAVQAFQVLFGTQGLLNPGRHTVAQLQSELATVNQTPLDSAKYAGALQQATATAVQQAPNVFLYTEPRILARASSVSAIPEYLVVQRFEGVTAG</sequence>
<keyword evidence="3" id="KW-1185">Reference proteome</keyword>
<dbReference type="Gene3D" id="3.10.105.10">
    <property type="entry name" value="Dipeptide-binding Protein, Domain 3"/>
    <property type="match status" value="1"/>
</dbReference>
<dbReference type="GO" id="GO:0042597">
    <property type="term" value="C:periplasmic space"/>
    <property type="evidence" value="ECO:0007669"/>
    <property type="project" value="UniProtKB-ARBA"/>
</dbReference>